<dbReference type="GO" id="GO:0032469">
    <property type="term" value="P:endoplasmic reticulum calcium ion homeostasis"/>
    <property type="evidence" value="ECO:0007669"/>
    <property type="project" value="InterPro"/>
</dbReference>
<dbReference type="RefSeq" id="XP_001385633.2">
    <property type="nucleotide sequence ID" value="XM_001385596.1"/>
</dbReference>
<keyword evidence="3 6" id="KW-1133">Transmembrane helix</keyword>
<feature type="region of interest" description="Disordered" evidence="5">
    <location>
        <begin position="299"/>
        <end position="341"/>
    </location>
</feature>
<keyword evidence="8" id="KW-1185">Reference proteome</keyword>
<dbReference type="InterPro" id="IPR012879">
    <property type="entry name" value="CCDC47"/>
</dbReference>
<dbReference type="Pfam" id="PF07946">
    <property type="entry name" value="CCDC47"/>
    <property type="match status" value="1"/>
</dbReference>
<evidence type="ECO:0000256" key="1">
    <source>
        <dbReference type="ARBA" id="ARBA00004167"/>
    </source>
</evidence>
<feature type="compositionally biased region" description="Basic residues" evidence="5">
    <location>
        <begin position="329"/>
        <end position="341"/>
    </location>
</feature>
<dbReference type="FunCoup" id="A3LYB8">
    <property type="interactions" value="75"/>
</dbReference>
<dbReference type="KEGG" id="pic:PICST_90266"/>
<dbReference type="OMA" id="MHLVRDM"/>
<evidence type="ECO:0000256" key="2">
    <source>
        <dbReference type="ARBA" id="ARBA00022692"/>
    </source>
</evidence>
<name>A3LYB8_PICST</name>
<feature type="transmembrane region" description="Helical" evidence="6">
    <location>
        <begin position="12"/>
        <end position="32"/>
    </location>
</feature>
<evidence type="ECO:0000256" key="6">
    <source>
        <dbReference type="SAM" id="Phobius"/>
    </source>
</evidence>
<organism evidence="7 8">
    <name type="scientific">Scheffersomyces stipitis (strain ATCC 58785 / CBS 6054 / NBRC 10063 / NRRL Y-11545)</name>
    <name type="common">Yeast</name>
    <name type="synonym">Pichia stipitis</name>
    <dbReference type="NCBI Taxonomy" id="322104"/>
    <lineage>
        <taxon>Eukaryota</taxon>
        <taxon>Fungi</taxon>
        <taxon>Dikarya</taxon>
        <taxon>Ascomycota</taxon>
        <taxon>Saccharomycotina</taxon>
        <taxon>Pichiomycetes</taxon>
        <taxon>Debaryomycetaceae</taxon>
        <taxon>Scheffersomyces</taxon>
    </lineage>
</organism>
<evidence type="ECO:0000256" key="5">
    <source>
        <dbReference type="SAM" id="MobiDB-lite"/>
    </source>
</evidence>
<comment type="subcellular location">
    <subcellularLocation>
        <location evidence="1">Membrane</location>
        <topology evidence="1">Single-pass membrane protein</topology>
    </subcellularLocation>
</comment>
<evidence type="ECO:0000256" key="4">
    <source>
        <dbReference type="ARBA" id="ARBA00023136"/>
    </source>
</evidence>
<keyword evidence="2 6" id="KW-0812">Transmembrane</keyword>
<feature type="compositionally biased region" description="Basic and acidic residues" evidence="5">
    <location>
        <begin position="299"/>
        <end position="328"/>
    </location>
</feature>
<evidence type="ECO:0008006" key="9">
    <source>
        <dbReference type="Google" id="ProtNLM"/>
    </source>
</evidence>
<dbReference type="InParanoid" id="A3LYB8"/>
<dbReference type="PANTHER" id="PTHR12883:SF0">
    <property type="entry name" value="PAT COMPLEX SUBUNIT CCDC47"/>
    <property type="match status" value="1"/>
</dbReference>
<dbReference type="GO" id="GO:0005509">
    <property type="term" value="F:calcium ion binding"/>
    <property type="evidence" value="ECO:0007669"/>
    <property type="project" value="InterPro"/>
</dbReference>
<dbReference type="AlphaFoldDB" id="A3LYB8"/>
<dbReference type="GO" id="GO:0005783">
    <property type="term" value="C:endoplasmic reticulum"/>
    <property type="evidence" value="ECO:0007669"/>
    <property type="project" value="InterPro"/>
</dbReference>
<dbReference type="OrthoDB" id="10039147at2759"/>
<dbReference type="eggNOG" id="KOG2357">
    <property type="taxonomic scope" value="Eukaryota"/>
</dbReference>
<evidence type="ECO:0000313" key="8">
    <source>
        <dbReference type="Proteomes" id="UP000002258"/>
    </source>
</evidence>
<reference evidence="7 8" key="1">
    <citation type="journal article" date="2007" name="Nat. Biotechnol.">
        <title>Genome sequence of the lignocellulose-bioconverting and xylose-fermenting yeast Pichia stipitis.</title>
        <authorList>
            <person name="Jeffries T.W."/>
            <person name="Grigoriev I.V."/>
            <person name="Grimwood J."/>
            <person name="Laplaza J.M."/>
            <person name="Aerts A."/>
            <person name="Salamov A."/>
            <person name="Schmutz J."/>
            <person name="Lindquist E."/>
            <person name="Dehal P."/>
            <person name="Shapiro H."/>
            <person name="Jin Y.S."/>
            <person name="Passoth V."/>
            <person name="Richardson P.M."/>
        </authorList>
    </citation>
    <scope>NUCLEOTIDE SEQUENCE [LARGE SCALE GENOMIC DNA]</scope>
    <source>
        <strain evidence="8">ATCC 58785 / CBS 6054 / NBRC 10063 / NRRL Y-11545</strain>
    </source>
</reference>
<gene>
    <name evidence="7" type="ORF">PICST_90266</name>
</gene>
<protein>
    <recommendedName>
        <fullName evidence="9">DUF1682-domain-containing protein</fullName>
    </recommendedName>
</protein>
<dbReference type="GeneID" id="4840151"/>
<accession>A3LYB8</accession>
<evidence type="ECO:0000256" key="3">
    <source>
        <dbReference type="ARBA" id="ARBA00022989"/>
    </source>
</evidence>
<dbReference type="PANTHER" id="PTHR12883">
    <property type="entry name" value="ADIPOCYTE-SPECIFIC PROTEIN 4-RELATED"/>
    <property type="match status" value="1"/>
</dbReference>
<dbReference type="HOGENOM" id="CLU_042570_0_0_1"/>
<keyword evidence="4 6" id="KW-0472">Membrane</keyword>
<evidence type="ECO:0000313" key="7">
    <source>
        <dbReference type="EMBL" id="ABN67604.2"/>
    </source>
</evidence>
<sequence>MSLLKRLSLNDWRLELFTLSFIAGFVVLFWIGDRYNTYLVKNFLASVKGAFTNNFYQFGVSPTETYIKDSSESYSSYATGRENIAKVNIVFRLKPRHNLFVWIMETALSFFTTSVPAPSDKVEITITPANSNVYDNFIAAVVSKLGMNDFRKENYFLSLTRTSDSSNLPESFVYMSEVNEFQEKITTPDLKNALTLQAASFIRFIAFTDQPAEKPESLQELIPRRRVVFSINLTSNKKELAQVQEILEALFAIVDKLATKEISFRSEAVKKVVKTRENEIAKINKIKEDIKQEELAEQKAQQAREERDKLRSLSREEQLKVEKKAQEKKQRKLAKKQRVRM</sequence>
<dbReference type="Proteomes" id="UP000002258">
    <property type="component" value="Chromosome 6"/>
</dbReference>
<dbReference type="GO" id="GO:0016020">
    <property type="term" value="C:membrane"/>
    <property type="evidence" value="ECO:0007669"/>
    <property type="project" value="UniProtKB-SubCell"/>
</dbReference>
<dbReference type="EMBL" id="CP000500">
    <property type="protein sequence ID" value="ABN67604.2"/>
    <property type="molecule type" value="Genomic_DNA"/>
</dbReference>
<proteinExistence type="predicted"/>
<dbReference type="STRING" id="322104.A3LYB8"/>